<reference evidence="2" key="1">
    <citation type="submission" date="2020-02" db="EMBL/GenBank/DDBJ databases">
        <authorList>
            <person name="Meier V. D."/>
        </authorList>
    </citation>
    <scope>NUCLEOTIDE SEQUENCE</scope>
    <source>
        <strain evidence="2">AVDCRST_MAG57</strain>
    </source>
</reference>
<dbReference type="EMBL" id="CADCTI010000192">
    <property type="protein sequence ID" value="CAA9255653.1"/>
    <property type="molecule type" value="Genomic_DNA"/>
</dbReference>
<evidence type="ECO:0000313" key="2">
    <source>
        <dbReference type="EMBL" id="CAA9255653.1"/>
    </source>
</evidence>
<protein>
    <submittedName>
        <fullName evidence="2">Uncharacterized protein</fullName>
    </submittedName>
</protein>
<accession>A0A6J4IP57</accession>
<proteinExistence type="predicted"/>
<feature type="compositionally biased region" description="Basic residues" evidence="1">
    <location>
        <begin position="64"/>
        <end position="76"/>
    </location>
</feature>
<feature type="region of interest" description="Disordered" evidence="1">
    <location>
        <begin position="1"/>
        <end position="153"/>
    </location>
</feature>
<feature type="compositionally biased region" description="Basic residues" evidence="1">
    <location>
        <begin position="120"/>
        <end position="136"/>
    </location>
</feature>
<organism evidence="2">
    <name type="scientific">uncultured Blastococcus sp</name>
    <dbReference type="NCBI Taxonomy" id="217144"/>
    <lineage>
        <taxon>Bacteria</taxon>
        <taxon>Bacillati</taxon>
        <taxon>Actinomycetota</taxon>
        <taxon>Actinomycetes</taxon>
        <taxon>Geodermatophilales</taxon>
        <taxon>Geodermatophilaceae</taxon>
        <taxon>Blastococcus</taxon>
        <taxon>environmental samples</taxon>
    </lineage>
</organism>
<name>A0A6J4IP57_9ACTN</name>
<feature type="non-terminal residue" evidence="2">
    <location>
        <position position="153"/>
    </location>
</feature>
<gene>
    <name evidence="2" type="ORF">AVDCRST_MAG57-2349</name>
</gene>
<dbReference type="AlphaFoldDB" id="A0A6J4IP57"/>
<evidence type="ECO:0000256" key="1">
    <source>
        <dbReference type="SAM" id="MobiDB-lite"/>
    </source>
</evidence>
<sequence>DHHRDPFPCRRVGRRHPVPRLHRRAGQAPRGQARIVAGAHPRQAGAGVPLPDRRLRRRSDLRPPGHRPHRAARPAHHPADPGGPVGVVERVRVGRPVLRRLQEEGQGHLGARQATPGELRRRHPGRARRRRRRLLGRRALPARGPGEDRHRYL</sequence>
<feature type="compositionally biased region" description="Basic residues" evidence="1">
    <location>
        <begin position="11"/>
        <end position="25"/>
    </location>
</feature>
<feature type="non-terminal residue" evidence="2">
    <location>
        <position position="1"/>
    </location>
</feature>